<organism evidence="4 5">
    <name type="scientific">Conyzicola lurida</name>
    <dbReference type="NCBI Taxonomy" id="1172621"/>
    <lineage>
        <taxon>Bacteria</taxon>
        <taxon>Bacillati</taxon>
        <taxon>Actinomycetota</taxon>
        <taxon>Actinomycetes</taxon>
        <taxon>Micrococcales</taxon>
        <taxon>Microbacteriaceae</taxon>
        <taxon>Conyzicola</taxon>
    </lineage>
</organism>
<feature type="compositionally biased region" description="Gly residues" evidence="1">
    <location>
        <begin position="80"/>
        <end position="89"/>
    </location>
</feature>
<keyword evidence="2" id="KW-0812">Transmembrane</keyword>
<gene>
    <name evidence="4" type="ORF">HD599_000018</name>
</gene>
<sequence length="179" mass="17167">MSDPKKTLPASSTTTSTEAAPKKKATRFVTPILAIVAAVGIGVIGGVLIGQNTASSSQAAGGFSGGERPDGAAGTTGEAPTGGGMGGFTSGTVTAVDGSTVTLELTDGSTVTVTTTDDTTVTTTEESTVDALAEGDSLTVVGEADDDGNVTATSISEGAIGFGGGMGGGTPPTDDTETE</sequence>
<feature type="transmembrane region" description="Helical" evidence="2">
    <location>
        <begin position="28"/>
        <end position="49"/>
    </location>
</feature>
<keyword evidence="5" id="KW-1185">Reference proteome</keyword>
<dbReference type="AlphaFoldDB" id="A0A841AJQ6"/>
<feature type="region of interest" description="Disordered" evidence="1">
    <location>
        <begin position="57"/>
        <end position="94"/>
    </location>
</feature>
<keyword evidence="2" id="KW-1133">Transmembrane helix</keyword>
<accession>A0A841AJQ6</accession>
<comment type="caution">
    <text evidence="4">The sequence shown here is derived from an EMBL/GenBank/DDBJ whole genome shotgun (WGS) entry which is preliminary data.</text>
</comment>
<feature type="compositionally biased region" description="Gly residues" evidence="1">
    <location>
        <begin position="160"/>
        <end position="170"/>
    </location>
</feature>
<evidence type="ECO:0000256" key="1">
    <source>
        <dbReference type="SAM" id="MobiDB-lite"/>
    </source>
</evidence>
<feature type="compositionally biased region" description="Low complexity" evidence="1">
    <location>
        <begin position="7"/>
        <end position="19"/>
    </location>
</feature>
<evidence type="ECO:0000313" key="5">
    <source>
        <dbReference type="Proteomes" id="UP000536685"/>
    </source>
</evidence>
<name>A0A841AJQ6_9MICO</name>
<feature type="region of interest" description="Disordered" evidence="1">
    <location>
        <begin position="1"/>
        <end position="23"/>
    </location>
</feature>
<reference evidence="4 5" key="1">
    <citation type="submission" date="2020-08" db="EMBL/GenBank/DDBJ databases">
        <title>Sequencing the genomes of 1000 actinobacteria strains.</title>
        <authorList>
            <person name="Klenk H.-P."/>
        </authorList>
    </citation>
    <scope>NUCLEOTIDE SEQUENCE [LARGE SCALE GENOMIC DNA]</scope>
    <source>
        <strain evidence="4 5">DSM 105784</strain>
    </source>
</reference>
<keyword evidence="2" id="KW-0472">Membrane</keyword>
<dbReference type="EMBL" id="JACHMJ010000001">
    <property type="protein sequence ID" value="MBB5841695.1"/>
    <property type="molecule type" value="Genomic_DNA"/>
</dbReference>
<feature type="region of interest" description="Disordered" evidence="1">
    <location>
        <begin position="159"/>
        <end position="179"/>
    </location>
</feature>
<evidence type="ECO:0000259" key="3">
    <source>
        <dbReference type="Pfam" id="PF18914"/>
    </source>
</evidence>
<evidence type="ECO:0000256" key="2">
    <source>
        <dbReference type="SAM" id="Phobius"/>
    </source>
</evidence>
<feature type="domain" description="DUF5666" evidence="3">
    <location>
        <begin position="91"/>
        <end position="155"/>
    </location>
</feature>
<dbReference type="RefSeq" id="WP_184232492.1">
    <property type="nucleotide sequence ID" value="NZ_JACHMJ010000001.1"/>
</dbReference>
<evidence type="ECO:0000313" key="4">
    <source>
        <dbReference type="EMBL" id="MBB5841695.1"/>
    </source>
</evidence>
<dbReference type="InterPro" id="IPR043724">
    <property type="entry name" value="DUF5666"/>
</dbReference>
<dbReference type="Pfam" id="PF18914">
    <property type="entry name" value="DUF5666"/>
    <property type="match status" value="1"/>
</dbReference>
<protein>
    <recommendedName>
        <fullName evidence="3">DUF5666 domain-containing protein</fullName>
    </recommendedName>
</protein>
<proteinExistence type="predicted"/>
<dbReference type="Proteomes" id="UP000536685">
    <property type="component" value="Unassembled WGS sequence"/>
</dbReference>